<dbReference type="Gene3D" id="2.40.50.100">
    <property type="match status" value="1"/>
</dbReference>
<dbReference type="Gene3D" id="2.40.30.170">
    <property type="match status" value="1"/>
</dbReference>
<evidence type="ECO:0000259" key="8">
    <source>
        <dbReference type="Pfam" id="PF25917"/>
    </source>
</evidence>
<evidence type="ECO:0000259" key="9">
    <source>
        <dbReference type="Pfam" id="PF25954"/>
    </source>
</evidence>
<dbReference type="InterPro" id="IPR050739">
    <property type="entry name" value="MFP"/>
</dbReference>
<protein>
    <submittedName>
        <fullName evidence="10">HlyD family secretion protein</fullName>
    </submittedName>
</protein>
<evidence type="ECO:0000256" key="5">
    <source>
        <dbReference type="ARBA" id="ARBA00023136"/>
    </source>
</evidence>
<evidence type="ECO:0000256" key="3">
    <source>
        <dbReference type="ARBA" id="ARBA00022692"/>
    </source>
</evidence>
<dbReference type="PANTHER" id="PTHR30386:SF26">
    <property type="entry name" value="TRANSPORT PROTEIN COMB"/>
    <property type="match status" value="1"/>
</dbReference>
<evidence type="ECO:0000256" key="6">
    <source>
        <dbReference type="SAM" id="Coils"/>
    </source>
</evidence>
<evidence type="ECO:0000256" key="4">
    <source>
        <dbReference type="ARBA" id="ARBA00022989"/>
    </source>
</evidence>
<name>A0AAU7QEJ4_9GAMM</name>
<comment type="similarity">
    <text evidence="2">Belongs to the membrane fusion protein (MFP) (TC 8.A.1) family.</text>
</comment>
<comment type="subcellular location">
    <subcellularLocation>
        <location evidence="1">Membrane</location>
        <topology evidence="1">Single-pass membrane protein</topology>
    </subcellularLocation>
</comment>
<dbReference type="EMBL" id="CP157947">
    <property type="protein sequence ID" value="XBS71574.1"/>
    <property type="molecule type" value="Genomic_DNA"/>
</dbReference>
<dbReference type="GO" id="GO:0016020">
    <property type="term" value="C:membrane"/>
    <property type="evidence" value="ECO:0007669"/>
    <property type="project" value="UniProtKB-SubCell"/>
</dbReference>
<dbReference type="Gene3D" id="1.10.287.470">
    <property type="entry name" value="Helix hairpin bin"/>
    <property type="match status" value="2"/>
</dbReference>
<keyword evidence="3 7" id="KW-0812">Transmembrane</keyword>
<evidence type="ECO:0000256" key="7">
    <source>
        <dbReference type="SAM" id="Phobius"/>
    </source>
</evidence>
<dbReference type="GO" id="GO:0055085">
    <property type="term" value="P:transmembrane transport"/>
    <property type="evidence" value="ECO:0007669"/>
    <property type="project" value="InterPro"/>
</dbReference>
<dbReference type="InterPro" id="IPR058792">
    <property type="entry name" value="Beta-barrel_RND_2"/>
</dbReference>
<keyword evidence="6" id="KW-0175">Coiled coil</keyword>
<dbReference type="Pfam" id="PF25917">
    <property type="entry name" value="BSH_RND"/>
    <property type="match status" value="1"/>
</dbReference>
<reference evidence="10" key="1">
    <citation type="submission" date="2024-06" db="EMBL/GenBank/DDBJ databases">
        <authorList>
            <person name="Coelho C."/>
            <person name="Bento M."/>
            <person name="Garcia E."/>
            <person name="Camelo A."/>
            <person name="Brandao I."/>
            <person name="Espirito Santo C."/>
            <person name="Trovao J."/>
            <person name="Verissimo A."/>
            <person name="Costa J."/>
            <person name="Tiago I."/>
        </authorList>
    </citation>
    <scope>NUCLEOTIDE SEQUENCE</scope>
    <source>
        <strain evidence="10">KWT182</strain>
    </source>
</reference>
<dbReference type="PANTHER" id="PTHR30386">
    <property type="entry name" value="MEMBRANE FUSION SUBUNIT OF EMRAB-TOLC MULTIDRUG EFFLUX PUMP"/>
    <property type="match status" value="1"/>
</dbReference>
<evidence type="ECO:0000256" key="1">
    <source>
        <dbReference type="ARBA" id="ARBA00004167"/>
    </source>
</evidence>
<dbReference type="AlphaFoldDB" id="A0AAU7QEJ4"/>
<accession>A0AAU7QEJ4</accession>
<dbReference type="SUPFAM" id="SSF111369">
    <property type="entry name" value="HlyD-like secretion proteins"/>
    <property type="match status" value="2"/>
</dbReference>
<keyword evidence="5 7" id="KW-0472">Membrane</keyword>
<keyword evidence="4 7" id="KW-1133">Transmembrane helix</keyword>
<evidence type="ECO:0000313" key="10">
    <source>
        <dbReference type="EMBL" id="XBS71574.1"/>
    </source>
</evidence>
<feature type="transmembrane region" description="Helical" evidence="7">
    <location>
        <begin position="25"/>
        <end position="47"/>
    </location>
</feature>
<organism evidence="10">
    <name type="scientific">Acerihabitans sp. KWT182</name>
    <dbReference type="NCBI Taxonomy" id="3157919"/>
    <lineage>
        <taxon>Bacteria</taxon>
        <taxon>Pseudomonadati</taxon>
        <taxon>Pseudomonadota</taxon>
        <taxon>Gammaproteobacteria</taxon>
        <taxon>Enterobacterales</taxon>
        <taxon>Pectobacteriaceae</taxon>
        <taxon>Acerihabitans</taxon>
    </lineage>
</organism>
<proteinExistence type="inferred from homology"/>
<dbReference type="PRINTS" id="PR01490">
    <property type="entry name" value="RTXTOXIND"/>
</dbReference>
<dbReference type="Pfam" id="PF25954">
    <property type="entry name" value="Beta-barrel_RND_2"/>
    <property type="match status" value="1"/>
</dbReference>
<feature type="domain" description="CusB-like beta-barrel" evidence="9">
    <location>
        <begin position="285"/>
        <end position="374"/>
    </location>
</feature>
<feature type="coiled-coil region" evidence="6">
    <location>
        <begin position="218"/>
        <end position="252"/>
    </location>
</feature>
<sequence>MSADIRPARGLSLRNFERFSRRKKIMLLAGLIVFIALLAWFVDWLSWRFGHVTENDAQVRGEVVTLASRVDGWLMARPVIDGDRMKKGQILAQIDDRDARLRLAEVEGNLASANAQILYSQAQRQTTDLTTQAGLDQAKAQLTVAESAVSDAGHQLALAEANFKRNDSLVKGGSVAKETWDESHTALLQRQDELRQDQAQLLAQRAAAASALAQRGQVQVLDRQIDMQRKQLLSLQAQAQQLKQEISDRQLRSPVDGVVDRTLADVGDYVQTGQWVMMVHDPKDVWVEANVKETDLEHIAVGQGVDVTVDAYPGLVCHGHVIRVGNTATNQFALLPSPNPSGNFTKITQRVPVRIALDKVDGRIKPGLMVEVAIDVSH</sequence>
<dbReference type="InterPro" id="IPR058625">
    <property type="entry name" value="MdtA-like_BSH"/>
</dbReference>
<feature type="domain" description="Multidrug resistance protein MdtA-like barrel-sandwich hybrid" evidence="8">
    <location>
        <begin position="62"/>
        <end position="279"/>
    </location>
</feature>
<gene>
    <name evidence="10" type="ORF">ABK905_12000</name>
</gene>
<evidence type="ECO:0000256" key="2">
    <source>
        <dbReference type="ARBA" id="ARBA00009477"/>
    </source>
</evidence>